<organism evidence="12 13">
    <name type="scientific">Taxus chinensis</name>
    <name type="common">Chinese yew</name>
    <name type="synonym">Taxus wallichiana var. chinensis</name>
    <dbReference type="NCBI Taxonomy" id="29808"/>
    <lineage>
        <taxon>Eukaryota</taxon>
        <taxon>Viridiplantae</taxon>
        <taxon>Streptophyta</taxon>
        <taxon>Embryophyta</taxon>
        <taxon>Tracheophyta</taxon>
        <taxon>Spermatophyta</taxon>
        <taxon>Pinopsida</taxon>
        <taxon>Pinidae</taxon>
        <taxon>Conifers II</taxon>
        <taxon>Cupressales</taxon>
        <taxon>Taxaceae</taxon>
        <taxon>Taxus</taxon>
    </lineage>
</organism>
<dbReference type="Pfam" id="PF25998">
    <property type="entry name" value="U-box_ZFPL1"/>
    <property type="match status" value="1"/>
</dbReference>
<dbReference type="PANTHER" id="PTHR12981:SF0">
    <property type="entry name" value="ZINC FINGER PROTEIN-LIKE 1"/>
    <property type="match status" value="1"/>
</dbReference>
<comment type="subcellular location">
    <subcellularLocation>
        <location evidence="1">Membrane</location>
        <topology evidence="1">Single-pass membrane protein</topology>
    </subcellularLocation>
</comment>
<gene>
    <name evidence="12" type="ORF">KI387_003815</name>
</gene>
<evidence type="ECO:0000256" key="4">
    <source>
        <dbReference type="ARBA" id="ARBA00022723"/>
    </source>
</evidence>
<feature type="domain" description="RING-type" evidence="11">
    <location>
        <begin position="48"/>
        <end position="93"/>
    </location>
</feature>
<keyword evidence="8" id="KW-0472">Membrane</keyword>
<dbReference type="GO" id="GO:0008270">
    <property type="term" value="F:zinc ion binding"/>
    <property type="evidence" value="ECO:0007669"/>
    <property type="project" value="UniProtKB-KW"/>
</dbReference>
<evidence type="ECO:0000313" key="12">
    <source>
        <dbReference type="EMBL" id="KAH9331707.1"/>
    </source>
</evidence>
<name>A0AA38GZT6_TAXCH</name>
<evidence type="ECO:0000259" key="11">
    <source>
        <dbReference type="PROSITE" id="PS50089"/>
    </source>
</evidence>
<feature type="non-terminal residue" evidence="12">
    <location>
        <position position="1"/>
    </location>
</feature>
<dbReference type="Pfam" id="PF25993">
    <property type="entry name" value="zf-B_box_ZFPL1"/>
    <property type="match status" value="1"/>
</dbReference>
<feature type="non-terminal residue" evidence="12">
    <location>
        <position position="280"/>
    </location>
</feature>
<dbReference type="InterPro" id="IPR058730">
    <property type="entry name" value="U-box_ZFPL1-like"/>
</dbReference>
<evidence type="ECO:0000256" key="5">
    <source>
        <dbReference type="ARBA" id="ARBA00022771"/>
    </source>
</evidence>
<dbReference type="InterPro" id="IPR039043">
    <property type="entry name" value="ZFPL1"/>
</dbReference>
<keyword evidence="6" id="KW-0862">Zinc</keyword>
<dbReference type="InterPro" id="IPR001841">
    <property type="entry name" value="Znf_RING"/>
</dbReference>
<dbReference type="EMBL" id="JAHRHJ020000001">
    <property type="protein sequence ID" value="KAH9331707.1"/>
    <property type="molecule type" value="Genomic_DNA"/>
</dbReference>
<evidence type="ECO:0000313" key="13">
    <source>
        <dbReference type="Proteomes" id="UP000824469"/>
    </source>
</evidence>
<dbReference type="OMA" id="CTENICI"/>
<dbReference type="SUPFAM" id="SSF57850">
    <property type="entry name" value="RING/U-box"/>
    <property type="match status" value="1"/>
</dbReference>
<reference evidence="12 13" key="1">
    <citation type="journal article" date="2021" name="Nat. Plants">
        <title>The Taxus genome provides insights into paclitaxel biosynthesis.</title>
        <authorList>
            <person name="Xiong X."/>
            <person name="Gou J."/>
            <person name="Liao Q."/>
            <person name="Li Y."/>
            <person name="Zhou Q."/>
            <person name="Bi G."/>
            <person name="Li C."/>
            <person name="Du R."/>
            <person name="Wang X."/>
            <person name="Sun T."/>
            <person name="Guo L."/>
            <person name="Liang H."/>
            <person name="Lu P."/>
            <person name="Wu Y."/>
            <person name="Zhang Z."/>
            <person name="Ro D.K."/>
            <person name="Shang Y."/>
            <person name="Huang S."/>
            <person name="Yan J."/>
        </authorList>
    </citation>
    <scope>NUCLEOTIDE SEQUENCE [LARGE SCALE GENOMIC DNA]</scope>
    <source>
        <strain evidence="12">Ta-2019</strain>
    </source>
</reference>
<evidence type="ECO:0000256" key="3">
    <source>
        <dbReference type="ARBA" id="ARBA00022692"/>
    </source>
</evidence>
<protein>
    <recommendedName>
        <fullName evidence="11">RING-type domain-containing protein</fullName>
    </recommendedName>
</protein>
<sequence length="280" mass="30937">ATQLFCSVHKVAVCGDCLCLPEHSICEVKTYSDWVVGGDGVHEFSPKCSLCTENICISHPVIRLSCLHILHTQCLLDLLQMPPSATGYACSSCGSQIWPPKKHLVNSSSALCKRIEDLLVKSIKLNMTSEALLPLPSESSFNSTNIPNGKMSVAPISPPDMMVPTPMTSLATLNGDQPILKMLKVLSRKSSRNDKKTNDFRIEEETDRGSKYTPKGPHSESVESLFPCSLPNKMILPITAPTPHKETDSHLHDLSNGRWRRYRPTATIDPRKILFIFATL</sequence>
<dbReference type="AlphaFoldDB" id="A0AA38GZT6"/>
<evidence type="ECO:0000256" key="1">
    <source>
        <dbReference type="ARBA" id="ARBA00004167"/>
    </source>
</evidence>
<evidence type="ECO:0000256" key="9">
    <source>
        <dbReference type="PROSITE-ProRule" id="PRU00175"/>
    </source>
</evidence>
<dbReference type="Proteomes" id="UP000824469">
    <property type="component" value="Unassembled WGS sequence"/>
</dbReference>
<evidence type="ECO:0000256" key="8">
    <source>
        <dbReference type="ARBA" id="ARBA00023136"/>
    </source>
</evidence>
<dbReference type="PANTHER" id="PTHR12981">
    <property type="entry name" value="ZINC FINGER PROTEIN-LIKE 1"/>
    <property type="match status" value="1"/>
</dbReference>
<evidence type="ECO:0000256" key="7">
    <source>
        <dbReference type="ARBA" id="ARBA00022989"/>
    </source>
</evidence>
<comment type="similarity">
    <text evidence="2">Belongs to the ZFPL1 family.</text>
</comment>
<evidence type="ECO:0000256" key="6">
    <source>
        <dbReference type="ARBA" id="ARBA00022833"/>
    </source>
</evidence>
<dbReference type="PROSITE" id="PS50089">
    <property type="entry name" value="ZF_RING_2"/>
    <property type="match status" value="1"/>
</dbReference>
<dbReference type="GO" id="GO:0016020">
    <property type="term" value="C:membrane"/>
    <property type="evidence" value="ECO:0007669"/>
    <property type="project" value="UniProtKB-SubCell"/>
</dbReference>
<proteinExistence type="inferred from homology"/>
<dbReference type="GO" id="GO:0005794">
    <property type="term" value="C:Golgi apparatus"/>
    <property type="evidence" value="ECO:0007669"/>
    <property type="project" value="TreeGrafter"/>
</dbReference>
<keyword evidence="5 9" id="KW-0863">Zinc-finger</keyword>
<feature type="compositionally biased region" description="Basic and acidic residues" evidence="10">
    <location>
        <begin position="191"/>
        <end position="210"/>
    </location>
</feature>
<accession>A0AA38GZT6</accession>
<dbReference type="InterPro" id="IPR058731">
    <property type="entry name" value="Znf-B_box_ZFPL1-like"/>
</dbReference>
<keyword evidence="7" id="KW-1133">Transmembrane helix</keyword>
<keyword evidence="4" id="KW-0479">Metal-binding</keyword>
<comment type="caution">
    <text evidence="12">The sequence shown here is derived from an EMBL/GenBank/DDBJ whole genome shotgun (WGS) entry which is preliminary data.</text>
</comment>
<evidence type="ECO:0000256" key="2">
    <source>
        <dbReference type="ARBA" id="ARBA00005561"/>
    </source>
</evidence>
<keyword evidence="13" id="KW-1185">Reference proteome</keyword>
<evidence type="ECO:0000256" key="10">
    <source>
        <dbReference type="SAM" id="MobiDB-lite"/>
    </source>
</evidence>
<feature type="region of interest" description="Disordered" evidence="10">
    <location>
        <begin position="186"/>
        <end position="222"/>
    </location>
</feature>
<keyword evidence="3" id="KW-0812">Transmembrane</keyword>